<keyword evidence="2" id="KW-0812">Transmembrane</keyword>
<evidence type="ECO:0000313" key="4">
    <source>
        <dbReference type="Proteomes" id="UP000289340"/>
    </source>
</evidence>
<feature type="region of interest" description="Disordered" evidence="1">
    <location>
        <begin position="133"/>
        <end position="227"/>
    </location>
</feature>
<evidence type="ECO:0000256" key="1">
    <source>
        <dbReference type="SAM" id="MobiDB-lite"/>
    </source>
</evidence>
<gene>
    <name evidence="3" type="ORF">D0Y65_016688</name>
</gene>
<keyword evidence="4" id="KW-1185">Reference proteome</keyword>
<accession>A0A445JR86</accession>
<keyword evidence="2" id="KW-1133">Transmembrane helix</keyword>
<feature type="compositionally biased region" description="Basic and acidic residues" evidence="1">
    <location>
        <begin position="169"/>
        <end position="205"/>
    </location>
</feature>
<feature type="compositionally biased region" description="Polar residues" evidence="1">
    <location>
        <begin position="207"/>
        <end position="227"/>
    </location>
</feature>
<dbReference type="Proteomes" id="UP000289340">
    <property type="component" value="Chromosome 7"/>
</dbReference>
<organism evidence="3 4">
    <name type="scientific">Glycine soja</name>
    <name type="common">Wild soybean</name>
    <dbReference type="NCBI Taxonomy" id="3848"/>
    <lineage>
        <taxon>Eukaryota</taxon>
        <taxon>Viridiplantae</taxon>
        <taxon>Streptophyta</taxon>
        <taxon>Embryophyta</taxon>
        <taxon>Tracheophyta</taxon>
        <taxon>Spermatophyta</taxon>
        <taxon>Magnoliopsida</taxon>
        <taxon>eudicotyledons</taxon>
        <taxon>Gunneridae</taxon>
        <taxon>Pentapetalae</taxon>
        <taxon>rosids</taxon>
        <taxon>fabids</taxon>
        <taxon>Fabales</taxon>
        <taxon>Fabaceae</taxon>
        <taxon>Papilionoideae</taxon>
        <taxon>50 kb inversion clade</taxon>
        <taxon>NPAAA clade</taxon>
        <taxon>indigoferoid/millettioid clade</taxon>
        <taxon>Phaseoleae</taxon>
        <taxon>Glycine</taxon>
        <taxon>Glycine subgen. Soja</taxon>
    </lineage>
</organism>
<dbReference type="PANTHER" id="PTHR36339:SF2">
    <property type="entry name" value="F23A5.5"/>
    <property type="match status" value="1"/>
</dbReference>
<dbReference type="PANTHER" id="PTHR36339">
    <property type="entry name" value="F23A5.5"/>
    <property type="match status" value="1"/>
</dbReference>
<reference evidence="3 4" key="1">
    <citation type="submission" date="2018-09" db="EMBL/GenBank/DDBJ databases">
        <title>A high-quality reference genome of wild soybean provides a powerful tool to mine soybean genomes.</title>
        <authorList>
            <person name="Xie M."/>
            <person name="Chung C.Y.L."/>
            <person name="Li M.-W."/>
            <person name="Wong F.-L."/>
            <person name="Chan T.-F."/>
            <person name="Lam H.-M."/>
        </authorList>
    </citation>
    <scope>NUCLEOTIDE SEQUENCE [LARGE SCALE GENOMIC DNA]</scope>
    <source>
        <strain evidence="4">cv. W05</strain>
        <tissue evidence="3">Hypocotyl of etiolated seedlings</tissue>
    </source>
</reference>
<protein>
    <submittedName>
        <fullName evidence="3">Uncharacterized protein</fullName>
    </submittedName>
</protein>
<feature type="compositionally biased region" description="Basic residues" evidence="1">
    <location>
        <begin position="136"/>
        <end position="163"/>
    </location>
</feature>
<keyword evidence="2" id="KW-0472">Membrane</keyword>
<name>A0A445JR86_GLYSO</name>
<evidence type="ECO:0000313" key="3">
    <source>
        <dbReference type="EMBL" id="RZC01036.1"/>
    </source>
</evidence>
<comment type="caution">
    <text evidence="3">The sequence shown here is derived from an EMBL/GenBank/DDBJ whole genome shotgun (WGS) entry which is preliminary data.</text>
</comment>
<dbReference type="AlphaFoldDB" id="A0A445JR86"/>
<feature type="transmembrane region" description="Helical" evidence="2">
    <location>
        <begin position="79"/>
        <end position="98"/>
    </location>
</feature>
<dbReference type="EMBL" id="QZWG01000007">
    <property type="protein sequence ID" value="RZC01036.1"/>
    <property type="molecule type" value="Genomic_DNA"/>
</dbReference>
<evidence type="ECO:0000256" key="2">
    <source>
        <dbReference type="SAM" id="Phobius"/>
    </source>
</evidence>
<sequence>MLGGGVRWLRSSERFKFMTTSLSTNAKTSYYSFCSSSANNIKNMIVDERHRQLENLDMVTAAKMLFSDPPKKRKFGFDFHLVQFFFACLPSVAVYLVAQYARYEMRKMEVDACDHLIPIHNLSIQFRALSKEWNRKGSRKKKKKRRKKKKKWNKILQKKRKKNLIPSLQRDRSTTDSASKKYVDEDHSGKHDILKSKPELREESKGSVATPNPSLQDPKGNQTGRAS</sequence>
<proteinExistence type="predicted"/>